<accession>A0A437NA87</accession>
<evidence type="ECO:0000256" key="3">
    <source>
        <dbReference type="ARBA" id="ARBA00022475"/>
    </source>
</evidence>
<keyword evidence="10" id="KW-1185">Reference proteome</keyword>
<feature type="transmembrane region" description="Helical" evidence="7">
    <location>
        <begin position="82"/>
        <end position="103"/>
    </location>
</feature>
<feature type="domain" description="ABC transmembrane type-1" evidence="8">
    <location>
        <begin position="79"/>
        <end position="259"/>
    </location>
</feature>
<evidence type="ECO:0000256" key="2">
    <source>
        <dbReference type="ARBA" id="ARBA00022448"/>
    </source>
</evidence>
<evidence type="ECO:0000256" key="6">
    <source>
        <dbReference type="ARBA" id="ARBA00023136"/>
    </source>
</evidence>
<dbReference type="CDD" id="cd06261">
    <property type="entry name" value="TM_PBP2"/>
    <property type="match status" value="1"/>
</dbReference>
<keyword evidence="5 7" id="KW-1133">Transmembrane helix</keyword>
<keyword evidence="2 7" id="KW-0813">Transport</keyword>
<dbReference type="AlphaFoldDB" id="A0A437NA87"/>
<evidence type="ECO:0000256" key="7">
    <source>
        <dbReference type="RuleBase" id="RU363032"/>
    </source>
</evidence>
<dbReference type="GO" id="GO:0010438">
    <property type="term" value="P:cellular response to sulfur starvation"/>
    <property type="evidence" value="ECO:0007669"/>
    <property type="project" value="TreeGrafter"/>
</dbReference>
<dbReference type="GO" id="GO:0055085">
    <property type="term" value="P:transmembrane transport"/>
    <property type="evidence" value="ECO:0007669"/>
    <property type="project" value="InterPro"/>
</dbReference>
<keyword evidence="3" id="KW-1003">Cell membrane</keyword>
<organism evidence="9 10">
    <name type="scientific">Novosphingobium umbonatum</name>
    <dbReference type="NCBI Taxonomy" id="1908524"/>
    <lineage>
        <taxon>Bacteria</taxon>
        <taxon>Pseudomonadati</taxon>
        <taxon>Pseudomonadota</taxon>
        <taxon>Alphaproteobacteria</taxon>
        <taxon>Sphingomonadales</taxon>
        <taxon>Sphingomonadaceae</taxon>
        <taxon>Novosphingobium</taxon>
    </lineage>
</organism>
<feature type="transmembrane region" description="Helical" evidence="7">
    <location>
        <begin position="237"/>
        <end position="257"/>
    </location>
</feature>
<dbReference type="InterPro" id="IPR000515">
    <property type="entry name" value="MetI-like"/>
</dbReference>
<evidence type="ECO:0000313" key="9">
    <source>
        <dbReference type="EMBL" id="RVU06835.1"/>
    </source>
</evidence>
<protein>
    <submittedName>
        <fullName evidence="9">ABC transporter permease subunit</fullName>
    </submittedName>
</protein>
<dbReference type="InterPro" id="IPR035906">
    <property type="entry name" value="MetI-like_sf"/>
</dbReference>
<dbReference type="PANTHER" id="PTHR30151:SF25">
    <property type="entry name" value="TAURINE TRANSPORT SYSTEM PERMEASE PROTEIN TAUC"/>
    <property type="match status" value="1"/>
</dbReference>
<feature type="transmembrane region" description="Helical" evidence="7">
    <location>
        <begin position="141"/>
        <end position="163"/>
    </location>
</feature>
<dbReference type="Pfam" id="PF00528">
    <property type="entry name" value="BPD_transp_1"/>
    <property type="match status" value="1"/>
</dbReference>
<evidence type="ECO:0000256" key="1">
    <source>
        <dbReference type="ARBA" id="ARBA00004651"/>
    </source>
</evidence>
<evidence type="ECO:0000256" key="4">
    <source>
        <dbReference type="ARBA" id="ARBA00022692"/>
    </source>
</evidence>
<dbReference type="EMBL" id="SACO01000002">
    <property type="protein sequence ID" value="RVU06835.1"/>
    <property type="molecule type" value="Genomic_DNA"/>
</dbReference>
<proteinExistence type="inferred from homology"/>
<gene>
    <name evidence="9" type="ORF">EOE18_02405</name>
</gene>
<comment type="caution">
    <text evidence="9">The sequence shown here is derived from an EMBL/GenBank/DDBJ whole genome shotgun (WGS) entry which is preliminary data.</text>
</comment>
<sequence>MRWINRSISRKQSMALGALPIVALLMLYLLLAAQRHAANPMDKILPLPSGMAQAMQALLFQPDPLSGNLLFWADTLASLQRLGLGLGIATAAALLVGLVLGILPPVRATLGPLVTSIAVIPPIALLPILFIALGLEDTAKIALIAIGIAPVMIRDIAGHVAALPREQLVKAQTLGASTWQIMLRVALPQTMPRLLEALRLALGPAWVFLISGEAIASDVGLGYRIFLVRRYLSMDVIIPYVLWIALLAIAMDVALVLGSRRLFPWAHGLEAKGDKA</sequence>
<dbReference type="GO" id="GO:0005886">
    <property type="term" value="C:plasma membrane"/>
    <property type="evidence" value="ECO:0007669"/>
    <property type="project" value="UniProtKB-SubCell"/>
</dbReference>
<dbReference type="Gene3D" id="1.10.3720.10">
    <property type="entry name" value="MetI-like"/>
    <property type="match status" value="1"/>
</dbReference>
<evidence type="ECO:0000256" key="5">
    <source>
        <dbReference type="ARBA" id="ARBA00022989"/>
    </source>
</evidence>
<reference evidence="9 10" key="1">
    <citation type="submission" date="2019-01" db="EMBL/GenBank/DDBJ databases">
        <authorList>
            <person name="Chen W.-M."/>
        </authorList>
    </citation>
    <scope>NUCLEOTIDE SEQUENCE [LARGE SCALE GENOMIC DNA]</scope>
    <source>
        <strain evidence="9 10">FSY-9</strain>
    </source>
</reference>
<dbReference type="Proteomes" id="UP000282837">
    <property type="component" value="Unassembled WGS sequence"/>
</dbReference>
<name>A0A437NA87_9SPHN</name>
<feature type="transmembrane region" description="Helical" evidence="7">
    <location>
        <begin position="110"/>
        <end position="135"/>
    </location>
</feature>
<feature type="transmembrane region" description="Helical" evidence="7">
    <location>
        <begin position="197"/>
        <end position="217"/>
    </location>
</feature>
<evidence type="ECO:0000259" key="8">
    <source>
        <dbReference type="PROSITE" id="PS50928"/>
    </source>
</evidence>
<comment type="similarity">
    <text evidence="7">Belongs to the binding-protein-dependent transport system permease family.</text>
</comment>
<dbReference type="RefSeq" id="WP_127705883.1">
    <property type="nucleotide sequence ID" value="NZ_SACO01000002.1"/>
</dbReference>
<dbReference type="PROSITE" id="PS50928">
    <property type="entry name" value="ABC_TM1"/>
    <property type="match status" value="1"/>
</dbReference>
<evidence type="ECO:0000313" key="10">
    <source>
        <dbReference type="Proteomes" id="UP000282837"/>
    </source>
</evidence>
<dbReference type="SUPFAM" id="SSF161098">
    <property type="entry name" value="MetI-like"/>
    <property type="match status" value="1"/>
</dbReference>
<keyword evidence="4 7" id="KW-0812">Transmembrane</keyword>
<keyword evidence="6 7" id="KW-0472">Membrane</keyword>
<dbReference type="PANTHER" id="PTHR30151">
    <property type="entry name" value="ALKANE SULFONATE ABC TRANSPORTER-RELATED, MEMBRANE SUBUNIT"/>
    <property type="match status" value="1"/>
</dbReference>
<comment type="subcellular location">
    <subcellularLocation>
        <location evidence="1 7">Cell membrane</location>
        <topology evidence="1 7">Multi-pass membrane protein</topology>
    </subcellularLocation>
</comment>
<dbReference type="OrthoDB" id="258894at2"/>